<feature type="domain" description="MYND-type" evidence="5">
    <location>
        <begin position="112"/>
        <end position="154"/>
    </location>
</feature>
<evidence type="ECO:0000256" key="3">
    <source>
        <dbReference type="ARBA" id="ARBA00022833"/>
    </source>
</evidence>
<sequence>MFSPTAQKLLIVGELLGEAGDAFTREGKRLERRCRDVIPEYVYAIRTSVNDMSYSFGRRHEVAAAKIKEQTDAVLGQDSFDESSITIRELDTWVIEELLALPLSPEVRKTNCTFCGARSTERRKLLACARCKSALYCDRTCQKMDFKQRHKANCTAKAKEGNEAEVEAS</sequence>
<evidence type="ECO:0000256" key="1">
    <source>
        <dbReference type="ARBA" id="ARBA00022723"/>
    </source>
</evidence>
<evidence type="ECO:0000313" key="6">
    <source>
        <dbReference type="EMBL" id="KJX98419.1"/>
    </source>
</evidence>
<dbReference type="Pfam" id="PF01753">
    <property type="entry name" value="zf-MYND"/>
    <property type="match status" value="1"/>
</dbReference>
<dbReference type="Gene3D" id="6.10.140.2220">
    <property type="match status" value="1"/>
</dbReference>
<dbReference type="InterPro" id="IPR002893">
    <property type="entry name" value="Znf_MYND"/>
</dbReference>
<keyword evidence="3" id="KW-0862">Zinc</keyword>
<dbReference type="PROSITE" id="PS01360">
    <property type="entry name" value="ZF_MYND_1"/>
    <property type="match status" value="1"/>
</dbReference>
<accession>A0A0F4GLY7</accession>
<comment type="caution">
    <text evidence="6">The sequence shown here is derived from an EMBL/GenBank/DDBJ whole genome shotgun (WGS) entry which is preliminary data.</text>
</comment>
<evidence type="ECO:0000256" key="2">
    <source>
        <dbReference type="ARBA" id="ARBA00022771"/>
    </source>
</evidence>
<evidence type="ECO:0000313" key="7">
    <source>
        <dbReference type="Proteomes" id="UP000033647"/>
    </source>
</evidence>
<evidence type="ECO:0000259" key="5">
    <source>
        <dbReference type="PROSITE" id="PS50865"/>
    </source>
</evidence>
<keyword evidence="7" id="KW-1185">Reference proteome</keyword>
<dbReference type="SUPFAM" id="SSF144232">
    <property type="entry name" value="HIT/MYND zinc finger-like"/>
    <property type="match status" value="1"/>
</dbReference>
<organism evidence="6 7">
    <name type="scientific">Zymoseptoria brevis</name>
    <dbReference type="NCBI Taxonomy" id="1047168"/>
    <lineage>
        <taxon>Eukaryota</taxon>
        <taxon>Fungi</taxon>
        <taxon>Dikarya</taxon>
        <taxon>Ascomycota</taxon>
        <taxon>Pezizomycotina</taxon>
        <taxon>Dothideomycetes</taxon>
        <taxon>Dothideomycetidae</taxon>
        <taxon>Mycosphaerellales</taxon>
        <taxon>Mycosphaerellaceae</taxon>
        <taxon>Zymoseptoria</taxon>
    </lineage>
</organism>
<reference evidence="6 7" key="1">
    <citation type="submission" date="2015-03" db="EMBL/GenBank/DDBJ databases">
        <title>RNA-seq based gene annotation and comparative genomics of four Zymoseptoria species reveal species-specific pathogenicity related genes and transposable element activity.</title>
        <authorList>
            <person name="Grandaubert J."/>
            <person name="Bhattacharyya A."/>
            <person name="Stukenbrock E.H."/>
        </authorList>
    </citation>
    <scope>NUCLEOTIDE SEQUENCE [LARGE SCALE GENOMIC DNA]</scope>
    <source>
        <strain evidence="6 7">Zb18110</strain>
    </source>
</reference>
<evidence type="ECO:0000256" key="4">
    <source>
        <dbReference type="PROSITE-ProRule" id="PRU00134"/>
    </source>
</evidence>
<dbReference type="EMBL" id="LAFY01000404">
    <property type="protein sequence ID" value="KJX98419.1"/>
    <property type="molecule type" value="Genomic_DNA"/>
</dbReference>
<dbReference type="STRING" id="1047168.A0A0F4GLY7"/>
<dbReference type="GO" id="GO:0008270">
    <property type="term" value="F:zinc ion binding"/>
    <property type="evidence" value="ECO:0007669"/>
    <property type="project" value="UniProtKB-KW"/>
</dbReference>
<dbReference type="OrthoDB" id="432970at2759"/>
<protein>
    <recommendedName>
        <fullName evidence="5">MYND-type domain-containing protein</fullName>
    </recommendedName>
</protein>
<dbReference type="PROSITE" id="PS50865">
    <property type="entry name" value="ZF_MYND_2"/>
    <property type="match status" value="1"/>
</dbReference>
<proteinExistence type="predicted"/>
<keyword evidence="1" id="KW-0479">Metal-binding</keyword>
<dbReference type="AlphaFoldDB" id="A0A0F4GLY7"/>
<name>A0A0F4GLY7_9PEZI</name>
<keyword evidence="2 4" id="KW-0863">Zinc-finger</keyword>
<dbReference type="Proteomes" id="UP000033647">
    <property type="component" value="Unassembled WGS sequence"/>
</dbReference>
<gene>
    <name evidence="6" type="ORF">TI39_contig412g00032</name>
</gene>